<dbReference type="GO" id="GO:0070042">
    <property type="term" value="F:rRNA (uridine-N3-)-methyltransferase activity"/>
    <property type="evidence" value="ECO:0007669"/>
    <property type="project" value="InterPro"/>
</dbReference>
<dbReference type="PANTHER" id="PTHR11538">
    <property type="entry name" value="PHENYLALANYL-TRNA SYNTHETASE"/>
    <property type="match status" value="1"/>
</dbReference>
<evidence type="ECO:0000259" key="2">
    <source>
        <dbReference type="Pfam" id="PF10354"/>
    </source>
</evidence>
<gene>
    <name evidence="3" type="ORF">FRACYDRAFT_187456</name>
</gene>
<dbReference type="OrthoDB" id="273345at2759"/>
<name>A0A1E7FCG3_9STRA</name>
<dbReference type="Pfam" id="PF10354">
    <property type="entry name" value="BMT5-like"/>
    <property type="match status" value="1"/>
</dbReference>
<accession>A0A1E7FCG3</accession>
<dbReference type="PANTHER" id="PTHR11538:SF104">
    <property type="entry name" value="25S RRNA (URIDINE-N(3))-METHYLTRANSFERASE BMT5-LIKE DOMAIN-CONTAINING PROTEIN"/>
    <property type="match status" value="1"/>
</dbReference>
<dbReference type="AlphaFoldDB" id="A0A1E7FCG3"/>
<dbReference type="GO" id="GO:0070475">
    <property type="term" value="P:rRNA base methylation"/>
    <property type="evidence" value="ECO:0007669"/>
    <property type="project" value="InterPro"/>
</dbReference>
<evidence type="ECO:0000256" key="1">
    <source>
        <dbReference type="SAM" id="MobiDB-lite"/>
    </source>
</evidence>
<reference evidence="3 4" key="1">
    <citation type="submission" date="2016-09" db="EMBL/GenBank/DDBJ databases">
        <title>Extensive genetic diversity and differential bi-allelic expression allows diatom success in the polar Southern Ocean.</title>
        <authorList>
            <consortium name="DOE Joint Genome Institute"/>
            <person name="Mock T."/>
            <person name="Otillar R.P."/>
            <person name="Strauss J."/>
            <person name="Dupont C."/>
            <person name="Frickenhaus S."/>
            <person name="Maumus F."/>
            <person name="Mcmullan M."/>
            <person name="Sanges R."/>
            <person name="Schmutz J."/>
            <person name="Toseland A."/>
            <person name="Valas R."/>
            <person name="Veluchamy A."/>
            <person name="Ward B.J."/>
            <person name="Allen A."/>
            <person name="Barry K."/>
            <person name="Falciatore A."/>
            <person name="Ferrante M."/>
            <person name="Fortunato A.E."/>
            <person name="Gloeckner G."/>
            <person name="Gruber A."/>
            <person name="Hipkin R."/>
            <person name="Janech M."/>
            <person name="Kroth P."/>
            <person name="Leese F."/>
            <person name="Lindquist E."/>
            <person name="Lyon B.R."/>
            <person name="Martin J."/>
            <person name="Mayer C."/>
            <person name="Parker M."/>
            <person name="Quesneville H."/>
            <person name="Raymond J."/>
            <person name="Uhlig C."/>
            <person name="Valentin K.U."/>
            <person name="Worden A.Z."/>
            <person name="Armbrust E.V."/>
            <person name="Bowler C."/>
            <person name="Green B."/>
            <person name="Moulton V."/>
            <person name="Van Oosterhout C."/>
            <person name="Grigoriev I."/>
        </authorList>
    </citation>
    <scope>NUCLEOTIDE SEQUENCE [LARGE SCALE GENOMIC DNA]</scope>
    <source>
        <strain evidence="3 4">CCMP1102</strain>
    </source>
</reference>
<proteinExistence type="predicted"/>
<dbReference type="GO" id="GO:0005737">
    <property type="term" value="C:cytoplasm"/>
    <property type="evidence" value="ECO:0007669"/>
    <property type="project" value="TreeGrafter"/>
</dbReference>
<feature type="region of interest" description="Disordered" evidence="1">
    <location>
        <begin position="365"/>
        <end position="393"/>
    </location>
</feature>
<dbReference type="KEGG" id="fcy:FRACYDRAFT_187456"/>
<feature type="compositionally biased region" description="Basic residues" evidence="1">
    <location>
        <begin position="381"/>
        <end position="393"/>
    </location>
</feature>
<feature type="compositionally biased region" description="Polar residues" evidence="1">
    <location>
        <begin position="26"/>
        <end position="46"/>
    </location>
</feature>
<feature type="region of interest" description="Disordered" evidence="1">
    <location>
        <begin position="25"/>
        <end position="47"/>
    </location>
</feature>
<dbReference type="InParanoid" id="A0A1E7FCG3"/>
<dbReference type="EMBL" id="KV784359">
    <property type="protein sequence ID" value="OEU15839.1"/>
    <property type="molecule type" value="Genomic_DNA"/>
</dbReference>
<protein>
    <recommendedName>
        <fullName evidence="2">25S rRNA (uridine-N(3))-methyltransferase BMT5-like domain-containing protein</fullName>
    </recommendedName>
</protein>
<keyword evidence="4" id="KW-1185">Reference proteome</keyword>
<sequence length="393" mass="44548">MDQGCIPCAYKVGCFDVALDKEFSKSVPNQRPEQCPRNNNTGSNDNGILGFRRGMSILTVGDGDFTFSLGLARRLLLLKEPSDSNNDDNTKKKNLNENDDNETFIVATSYESEATLRKVYPNFDQTLQELDDLGVAVAYNVDATQIPETYKNTTNNNKKFHRICWNFPCTNITKGQDGQNKDMEQNKDLVRNFVKSAQSILTNHGDGELYICHKTKPPFNQWNLEEVALENMVQNEAEGKCTFSSPRSLFYTGRIVLDKFLLPPYVPRKALDQKSFPCHDACFYIFAQKQSQREDDDLSMKLFPPTIIQHNDGDNIHNGRSDERGDVTAAAVAAEQNLGQMCNSTTLIKIYPDLIQLIRRRHIHATTTRKRGNSTSYGATKSKRSTKRIKRSY</sequence>
<evidence type="ECO:0000313" key="4">
    <source>
        <dbReference type="Proteomes" id="UP000095751"/>
    </source>
</evidence>
<feature type="domain" description="25S rRNA (uridine-N(3))-methyltransferase BMT5-like" evidence="2">
    <location>
        <begin position="58"/>
        <end position="236"/>
    </location>
</feature>
<dbReference type="InterPro" id="IPR019446">
    <property type="entry name" value="BMT5-like"/>
</dbReference>
<dbReference type="Proteomes" id="UP000095751">
    <property type="component" value="Unassembled WGS sequence"/>
</dbReference>
<evidence type="ECO:0000313" key="3">
    <source>
        <dbReference type="EMBL" id="OEU15839.1"/>
    </source>
</evidence>
<organism evidence="3 4">
    <name type="scientific">Fragilariopsis cylindrus CCMP1102</name>
    <dbReference type="NCBI Taxonomy" id="635003"/>
    <lineage>
        <taxon>Eukaryota</taxon>
        <taxon>Sar</taxon>
        <taxon>Stramenopiles</taxon>
        <taxon>Ochrophyta</taxon>
        <taxon>Bacillariophyta</taxon>
        <taxon>Bacillariophyceae</taxon>
        <taxon>Bacillariophycidae</taxon>
        <taxon>Bacillariales</taxon>
        <taxon>Bacillariaceae</taxon>
        <taxon>Fragilariopsis</taxon>
    </lineage>
</organism>